<accession>A0A821B329</accession>
<organism evidence="1 2">
    <name type="scientific">Rotaria socialis</name>
    <dbReference type="NCBI Taxonomy" id="392032"/>
    <lineage>
        <taxon>Eukaryota</taxon>
        <taxon>Metazoa</taxon>
        <taxon>Spiralia</taxon>
        <taxon>Gnathifera</taxon>
        <taxon>Rotifera</taxon>
        <taxon>Eurotatoria</taxon>
        <taxon>Bdelloidea</taxon>
        <taxon>Philodinida</taxon>
        <taxon>Philodinidae</taxon>
        <taxon>Rotaria</taxon>
    </lineage>
</organism>
<dbReference type="AlphaFoldDB" id="A0A821B329"/>
<feature type="non-terminal residue" evidence="1">
    <location>
        <position position="33"/>
    </location>
</feature>
<keyword evidence="2" id="KW-1185">Reference proteome</keyword>
<protein>
    <submittedName>
        <fullName evidence="1">Uncharacterized protein</fullName>
    </submittedName>
</protein>
<sequence>MFERPDATSVYASAAQLSEKLRDVAVKADKEWR</sequence>
<dbReference type="Proteomes" id="UP000663873">
    <property type="component" value="Unassembled WGS sequence"/>
</dbReference>
<name>A0A821B329_9BILA</name>
<dbReference type="EMBL" id="CAJOBP010016939">
    <property type="protein sequence ID" value="CAF4585790.1"/>
    <property type="molecule type" value="Genomic_DNA"/>
</dbReference>
<gene>
    <name evidence="1" type="ORF">UJA718_LOCUS30790</name>
</gene>
<reference evidence="1" key="1">
    <citation type="submission" date="2021-02" db="EMBL/GenBank/DDBJ databases">
        <authorList>
            <person name="Nowell W R."/>
        </authorList>
    </citation>
    <scope>NUCLEOTIDE SEQUENCE</scope>
</reference>
<evidence type="ECO:0000313" key="1">
    <source>
        <dbReference type="EMBL" id="CAF4585790.1"/>
    </source>
</evidence>
<evidence type="ECO:0000313" key="2">
    <source>
        <dbReference type="Proteomes" id="UP000663873"/>
    </source>
</evidence>
<comment type="caution">
    <text evidence="1">The sequence shown here is derived from an EMBL/GenBank/DDBJ whole genome shotgun (WGS) entry which is preliminary data.</text>
</comment>
<proteinExistence type="predicted"/>